<sequence length="294" mass="31125">MRLTVRVPATTANLGPGFDCIGLAVNWFDELTLEVSDTGGISIEVTGEGAHQVPRDESHLVVATLLHALRQWGVAPPGGLVLRAHNTIPHSRGLGSSAAAMVAGCALAHGIAFPGKELDRAELTRISSLLEGHPDNAGAAVWGGAILAWLDGERVELIRLRPAEGLRCLAFVPDLEVLTAGARAVLPDVVARRDAVAQAIAAASLPLALEQRPDLLLPATRDRLHQFHRSELMPASWTLLRRLREVGVPATISGAGPTVFAVGMEYQLAASETVEHEGFRRHDLGIGGGVQLLD</sequence>
<evidence type="ECO:0000256" key="2">
    <source>
        <dbReference type="ARBA" id="ARBA00007370"/>
    </source>
</evidence>
<dbReference type="GO" id="GO:0005524">
    <property type="term" value="F:ATP binding"/>
    <property type="evidence" value="ECO:0007669"/>
    <property type="project" value="UniProtKB-UniRule"/>
</dbReference>
<evidence type="ECO:0000259" key="15">
    <source>
        <dbReference type="Pfam" id="PF08544"/>
    </source>
</evidence>
<dbReference type="InterPro" id="IPR036554">
    <property type="entry name" value="GHMP_kinase_C_sf"/>
</dbReference>
<evidence type="ECO:0000256" key="4">
    <source>
        <dbReference type="ARBA" id="ARBA00017858"/>
    </source>
</evidence>
<keyword evidence="7 13" id="KW-0791">Threonine biosynthesis</keyword>
<name>A0A3S4U019_9ACTN</name>
<dbReference type="EMBL" id="LR134406">
    <property type="protein sequence ID" value="VEH70063.1"/>
    <property type="molecule type" value="Genomic_DNA"/>
</dbReference>
<feature type="binding site" evidence="13">
    <location>
        <begin position="89"/>
        <end position="99"/>
    </location>
    <ligand>
        <name>ATP</name>
        <dbReference type="ChEBI" id="CHEBI:30616"/>
    </ligand>
</feature>
<dbReference type="Gene3D" id="3.30.230.10">
    <property type="match status" value="1"/>
</dbReference>
<gene>
    <name evidence="13 16" type="primary">thrB</name>
    <name evidence="16" type="ORF">NCTC12967_01348</name>
</gene>
<protein>
    <recommendedName>
        <fullName evidence="4 13">Homoserine kinase</fullName>
        <shortName evidence="13">HK</shortName>
        <shortName evidence="13">HSK</shortName>
        <ecNumber evidence="3 13">2.7.1.39</ecNumber>
    </recommendedName>
</protein>
<dbReference type="RefSeq" id="WP_061787028.1">
    <property type="nucleotide sequence ID" value="NZ_CAURRE010000003.1"/>
</dbReference>
<evidence type="ECO:0000256" key="10">
    <source>
        <dbReference type="ARBA" id="ARBA00022840"/>
    </source>
</evidence>
<evidence type="ECO:0000259" key="14">
    <source>
        <dbReference type="Pfam" id="PF00288"/>
    </source>
</evidence>
<dbReference type="GO" id="GO:0004413">
    <property type="term" value="F:homoserine kinase activity"/>
    <property type="evidence" value="ECO:0007669"/>
    <property type="project" value="UniProtKB-UniRule"/>
</dbReference>
<feature type="domain" description="GHMP kinase N-terminal" evidence="14">
    <location>
        <begin position="60"/>
        <end position="144"/>
    </location>
</feature>
<dbReference type="NCBIfam" id="TIGR00191">
    <property type="entry name" value="thrB"/>
    <property type="match status" value="1"/>
</dbReference>
<comment type="pathway">
    <text evidence="1 13">Amino-acid biosynthesis; L-threonine biosynthesis; L-threonine from L-aspartate: step 4/5.</text>
</comment>
<dbReference type="Pfam" id="PF00288">
    <property type="entry name" value="GHMP_kinases_N"/>
    <property type="match status" value="1"/>
</dbReference>
<keyword evidence="9 13" id="KW-0418">Kinase</keyword>
<organism evidence="16 17">
    <name type="scientific">Arachnia propionica</name>
    <dbReference type="NCBI Taxonomy" id="1750"/>
    <lineage>
        <taxon>Bacteria</taxon>
        <taxon>Bacillati</taxon>
        <taxon>Actinomycetota</taxon>
        <taxon>Actinomycetes</taxon>
        <taxon>Propionibacteriales</taxon>
        <taxon>Propionibacteriaceae</taxon>
        <taxon>Arachnia</taxon>
    </lineage>
</organism>
<dbReference type="InterPro" id="IPR020568">
    <property type="entry name" value="Ribosomal_Su5_D2-typ_SF"/>
</dbReference>
<dbReference type="PIRSF" id="PIRSF000676">
    <property type="entry name" value="Homoser_kin"/>
    <property type="match status" value="1"/>
</dbReference>
<dbReference type="PRINTS" id="PR00958">
    <property type="entry name" value="HOMSERKINASE"/>
</dbReference>
<comment type="function">
    <text evidence="12 13">Catalyzes the ATP-dependent phosphorylation of L-homoserine to L-homoserine phosphate.</text>
</comment>
<evidence type="ECO:0000256" key="13">
    <source>
        <dbReference type="HAMAP-Rule" id="MF_00384"/>
    </source>
</evidence>
<reference evidence="16 17" key="1">
    <citation type="submission" date="2018-12" db="EMBL/GenBank/DDBJ databases">
        <authorList>
            <consortium name="Pathogen Informatics"/>
        </authorList>
    </citation>
    <scope>NUCLEOTIDE SEQUENCE [LARGE SCALE GENOMIC DNA]</scope>
    <source>
        <strain evidence="16 17">NCTC12967</strain>
    </source>
</reference>
<evidence type="ECO:0000256" key="3">
    <source>
        <dbReference type="ARBA" id="ARBA00012078"/>
    </source>
</evidence>
<dbReference type="Gene3D" id="3.30.70.890">
    <property type="entry name" value="GHMP kinase, C-terminal domain"/>
    <property type="match status" value="1"/>
</dbReference>
<evidence type="ECO:0000256" key="8">
    <source>
        <dbReference type="ARBA" id="ARBA00022741"/>
    </source>
</evidence>
<dbReference type="EC" id="2.7.1.39" evidence="3 13"/>
<dbReference type="InterPro" id="IPR006204">
    <property type="entry name" value="GHMP_kinase_N_dom"/>
</dbReference>
<comment type="catalytic activity">
    <reaction evidence="11 13">
        <text>L-homoserine + ATP = O-phospho-L-homoserine + ADP + H(+)</text>
        <dbReference type="Rhea" id="RHEA:13985"/>
        <dbReference type="ChEBI" id="CHEBI:15378"/>
        <dbReference type="ChEBI" id="CHEBI:30616"/>
        <dbReference type="ChEBI" id="CHEBI:57476"/>
        <dbReference type="ChEBI" id="CHEBI:57590"/>
        <dbReference type="ChEBI" id="CHEBI:456216"/>
        <dbReference type="EC" id="2.7.1.39"/>
    </reaction>
</comment>
<keyword evidence="13" id="KW-0963">Cytoplasm</keyword>
<keyword evidence="5 13" id="KW-0028">Amino-acid biosynthesis</keyword>
<comment type="subcellular location">
    <subcellularLocation>
        <location evidence="13">Cytoplasm</location>
    </subcellularLocation>
</comment>
<evidence type="ECO:0000256" key="6">
    <source>
        <dbReference type="ARBA" id="ARBA00022679"/>
    </source>
</evidence>
<dbReference type="InterPro" id="IPR013750">
    <property type="entry name" value="GHMP_kinase_C_dom"/>
</dbReference>
<evidence type="ECO:0000256" key="5">
    <source>
        <dbReference type="ARBA" id="ARBA00022605"/>
    </source>
</evidence>
<evidence type="ECO:0000256" key="9">
    <source>
        <dbReference type="ARBA" id="ARBA00022777"/>
    </source>
</evidence>
<dbReference type="PANTHER" id="PTHR20861">
    <property type="entry name" value="HOMOSERINE/4-DIPHOSPHOCYTIDYL-2-C-METHYL-D-ERYTHRITOL KINASE"/>
    <property type="match status" value="1"/>
</dbReference>
<evidence type="ECO:0000256" key="11">
    <source>
        <dbReference type="ARBA" id="ARBA00049375"/>
    </source>
</evidence>
<dbReference type="UniPathway" id="UPA00050">
    <property type="reaction ID" value="UER00064"/>
</dbReference>
<dbReference type="Pfam" id="PF08544">
    <property type="entry name" value="GHMP_kinases_C"/>
    <property type="match status" value="1"/>
</dbReference>
<dbReference type="SUPFAM" id="SSF55060">
    <property type="entry name" value="GHMP Kinase, C-terminal domain"/>
    <property type="match status" value="1"/>
</dbReference>
<dbReference type="SUPFAM" id="SSF54211">
    <property type="entry name" value="Ribosomal protein S5 domain 2-like"/>
    <property type="match status" value="1"/>
</dbReference>
<dbReference type="Proteomes" id="UP000273044">
    <property type="component" value="Chromosome"/>
</dbReference>
<dbReference type="PANTHER" id="PTHR20861:SF1">
    <property type="entry name" value="HOMOSERINE KINASE"/>
    <property type="match status" value="1"/>
</dbReference>
<keyword evidence="8 13" id="KW-0547">Nucleotide-binding</keyword>
<keyword evidence="10 13" id="KW-0067">ATP-binding</keyword>
<proteinExistence type="inferred from homology"/>
<dbReference type="InterPro" id="IPR014721">
    <property type="entry name" value="Ribsml_uS5_D2-typ_fold_subgr"/>
</dbReference>
<dbReference type="InterPro" id="IPR006203">
    <property type="entry name" value="GHMP_knse_ATP-bd_CS"/>
</dbReference>
<dbReference type="GO" id="GO:0009088">
    <property type="term" value="P:threonine biosynthetic process"/>
    <property type="evidence" value="ECO:0007669"/>
    <property type="project" value="UniProtKB-UniRule"/>
</dbReference>
<dbReference type="PROSITE" id="PS00627">
    <property type="entry name" value="GHMP_KINASES_ATP"/>
    <property type="match status" value="1"/>
</dbReference>
<keyword evidence="6 13" id="KW-0808">Transferase</keyword>
<keyword evidence="17" id="KW-1185">Reference proteome</keyword>
<evidence type="ECO:0000313" key="16">
    <source>
        <dbReference type="EMBL" id="VEH70063.1"/>
    </source>
</evidence>
<dbReference type="AlphaFoldDB" id="A0A3S4U019"/>
<dbReference type="InterPro" id="IPR000870">
    <property type="entry name" value="Homoserine_kinase"/>
</dbReference>
<evidence type="ECO:0000313" key="17">
    <source>
        <dbReference type="Proteomes" id="UP000273044"/>
    </source>
</evidence>
<comment type="similarity">
    <text evidence="2 13">Belongs to the GHMP kinase family. Homoserine kinase subfamily.</text>
</comment>
<evidence type="ECO:0000256" key="12">
    <source>
        <dbReference type="ARBA" id="ARBA00049954"/>
    </source>
</evidence>
<accession>A0A3S4U019</accession>
<evidence type="ECO:0000256" key="7">
    <source>
        <dbReference type="ARBA" id="ARBA00022697"/>
    </source>
</evidence>
<dbReference type="HAMAP" id="MF_00384">
    <property type="entry name" value="Homoser_kinase"/>
    <property type="match status" value="1"/>
</dbReference>
<dbReference type="GeneID" id="64406822"/>
<feature type="domain" description="GHMP kinase C-terminal" evidence="15">
    <location>
        <begin position="214"/>
        <end position="263"/>
    </location>
</feature>
<dbReference type="GO" id="GO:0005737">
    <property type="term" value="C:cytoplasm"/>
    <property type="evidence" value="ECO:0007669"/>
    <property type="project" value="UniProtKB-SubCell"/>
</dbReference>
<evidence type="ECO:0000256" key="1">
    <source>
        <dbReference type="ARBA" id="ARBA00005015"/>
    </source>
</evidence>